<feature type="repeat" description="ANK" evidence="3">
    <location>
        <begin position="536"/>
        <end position="568"/>
    </location>
</feature>
<name>A0AAI9YMS6_9PEZI</name>
<feature type="repeat" description="ANK" evidence="3">
    <location>
        <begin position="735"/>
        <end position="767"/>
    </location>
</feature>
<sequence length="818" mass="91970">MQKALKGLPPKIRVLFTTDSSWLELNLGQKLDIEIKPQCEDIEAYVRHRIDNAPERKPHLKEAEEDVVETVTSIACKSKIFLLAELHMNLLSKQSTRAEISEALRQLPNHTEEVFEPSVQRLLILENKRDEKSRLTWRWAKHVLTWLVHGRPGLTADQIRDGFAISQSQGGDYKSYRPSIDDLVSSCDGLVAKKSDEQSRILCLVHDSVKDLLFERKVLLPKPTGDMASICLKFFCIPTSDAHEEQPPLLEYAARYWGHHLDLTPREDIGKVEADAMKFLQNSASLERSFFSLHPTKKKSFEGISGLHALVYFNLPYWAKRLISESGVDVNMESSNGQTPLHWAVRYGHLQLVQVLLRNSANPNKYDNKQQTPLHEALIKPVANEDANIARELVKYGARSELKNSRGYSAMTFAIKYGPTSIAKILIESQKDLDAEAFDGYSMLRQVYCHGREMLEKRNTEDSNTDGSKPLKRAVERHAQQLIDLLLDRGASLNQPSRDEWTPLKHAILHMYNDPSKIEKLLKRDPRPSDPNLGAGGETPLRLAITTNRPSIVKLLIDHGADQNLVVDDNGSTPLIYAIIKEHRDVVWVLLEAGASVDTKDNQGRTALVHAVMKNDESIAWLLISKGASIEYPVHDYPNLFCWCLAHGKLSLAMLVSQQANVTDAPDAKRERPLHWAAKSGLLEAVRFLLRYGVMIDAKDSEERTPLILATLMEEMRIVDALLKCGAAVDAHDKAGVTALHHAARLGFHDIVQLLLDWGCDRNLADFHGFNALHHAVNSDDADTEIVRLLAQGGLKREDKARQLQRGAANMGISRSKR</sequence>
<dbReference type="SUPFAM" id="SSF48403">
    <property type="entry name" value="Ankyrin repeat"/>
    <property type="match status" value="2"/>
</dbReference>
<dbReference type="PANTHER" id="PTHR24198:SF165">
    <property type="entry name" value="ANKYRIN REPEAT-CONTAINING PROTEIN-RELATED"/>
    <property type="match status" value="1"/>
</dbReference>
<dbReference type="Pfam" id="PF12796">
    <property type="entry name" value="Ank_2"/>
    <property type="match status" value="3"/>
</dbReference>
<feature type="repeat" description="ANK" evidence="3">
    <location>
        <begin position="336"/>
        <end position="368"/>
    </location>
</feature>
<proteinExistence type="predicted"/>
<dbReference type="PANTHER" id="PTHR24198">
    <property type="entry name" value="ANKYRIN REPEAT AND PROTEIN KINASE DOMAIN-CONTAINING PROTEIN"/>
    <property type="match status" value="1"/>
</dbReference>
<dbReference type="PROSITE" id="PS50297">
    <property type="entry name" value="ANK_REP_REGION"/>
    <property type="match status" value="8"/>
</dbReference>
<accession>A0AAI9YMS6</accession>
<dbReference type="RefSeq" id="XP_060308601.1">
    <property type="nucleotide sequence ID" value="XM_060460553.1"/>
</dbReference>
<gene>
    <name evidence="4" type="ORF">CCOS01_12404</name>
</gene>
<dbReference type="PRINTS" id="PR01415">
    <property type="entry name" value="ANKYRIN"/>
</dbReference>
<dbReference type="PROSITE" id="PS50088">
    <property type="entry name" value="ANK_REPEAT"/>
    <property type="match status" value="8"/>
</dbReference>
<keyword evidence="1" id="KW-0677">Repeat</keyword>
<feature type="repeat" description="ANK" evidence="3">
    <location>
        <begin position="570"/>
        <end position="602"/>
    </location>
</feature>
<evidence type="ECO:0008006" key="6">
    <source>
        <dbReference type="Google" id="ProtNLM"/>
    </source>
</evidence>
<keyword evidence="2 3" id="KW-0040">ANK repeat</keyword>
<dbReference type="Pfam" id="PF13857">
    <property type="entry name" value="Ank_5"/>
    <property type="match status" value="1"/>
</dbReference>
<evidence type="ECO:0000313" key="5">
    <source>
        <dbReference type="Proteomes" id="UP001240678"/>
    </source>
</evidence>
<dbReference type="GeneID" id="85344100"/>
<dbReference type="Gene3D" id="1.25.40.20">
    <property type="entry name" value="Ankyrin repeat-containing domain"/>
    <property type="match status" value="5"/>
</dbReference>
<dbReference type="InterPro" id="IPR002110">
    <property type="entry name" value="Ankyrin_rpt"/>
</dbReference>
<feature type="repeat" description="ANK" evidence="3">
    <location>
        <begin position="603"/>
        <end position="635"/>
    </location>
</feature>
<evidence type="ECO:0000313" key="4">
    <source>
        <dbReference type="EMBL" id="KAK1516855.1"/>
    </source>
</evidence>
<feature type="repeat" description="ANK" evidence="3">
    <location>
        <begin position="466"/>
        <end position="498"/>
    </location>
</feature>
<reference evidence="4 5" key="1">
    <citation type="submission" date="2016-10" db="EMBL/GenBank/DDBJ databases">
        <title>The genome sequence of Colletotrichum fioriniae PJ7.</title>
        <authorList>
            <person name="Baroncelli R."/>
        </authorList>
    </citation>
    <scope>NUCLEOTIDE SEQUENCE [LARGE SCALE GENOMIC DNA]</scope>
    <source>
        <strain evidence="4 5">IMI 309622</strain>
    </source>
</reference>
<evidence type="ECO:0000256" key="2">
    <source>
        <dbReference type="ARBA" id="ARBA00023043"/>
    </source>
</evidence>
<keyword evidence="5" id="KW-1185">Reference proteome</keyword>
<feature type="repeat" description="ANK" evidence="3">
    <location>
        <begin position="669"/>
        <end position="701"/>
    </location>
</feature>
<feature type="repeat" description="ANK" evidence="3">
    <location>
        <begin position="702"/>
        <end position="734"/>
    </location>
</feature>
<dbReference type="Proteomes" id="UP001240678">
    <property type="component" value="Unassembled WGS sequence"/>
</dbReference>
<evidence type="ECO:0000256" key="1">
    <source>
        <dbReference type="ARBA" id="ARBA00022737"/>
    </source>
</evidence>
<comment type="caution">
    <text evidence="4">The sequence shown here is derived from an EMBL/GenBank/DDBJ whole genome shotgun (WGS) entry which is preliminary data.</text>
</comment>
<dbReference type="InterPro" id="IPR036770">
    <property type="entry name" value="Ankyrin_rpt-contain_sf"/>
</dbReference>
<dbReference type="SMART" id="SM00248">
    <property type="entry name" value="ANK"/>
    <property type="match status" value="13"/>
</dbReference>
<protein>
    <recommendedName>
        <fullName evidence="6">Ankyrin repeat protein</fullName>
    </recommendedName>
</protein>
<evidence type="ECO:0000256" key="3">
    <source>
        <dbReference type="PROSITE-ProRule" id="PRU00023"/>
    </source>
</evidence>
<organism evidence="4 5">
    <name type="scientific">Colletotrichum costaricense</name>
    <dbReference type="NCBI Taxonomy" id="1209916"/>
    <lineage>
        <taxon>Eukaryota</taxon>
        <taxon>Fungi</taxon>
        <taxon>Dikarya</taxon>
        <taxon>Ascomycota</taxon>
        <taxon>Pezizomycotina</taxon>
        <taxon>Sordariomycetes</taxon>
        <taxon>Hypocreomycetidae</taxon>
        <taxon>Glomerellales</taxon>
        <taxon>Glomerellaceae</taxon>
        <taxon>Colletotrichum</taxon>
        <taxon>Colletotrichum acutatum species complex</taxon>
    </lineage>
</organism>
<dbReference type="EMBL" id="MOOE01000015">
    <property type="protein sequence ID" value="KAK1516855.1"/>
    <property type="molecule type" value="Genomic_DNA"/>
</dbReference>
<dbReference type="AlphaFoldDB" id="A0AAI9YMS6"/>